<dbReference type="InterPro" id="IPR016164">
    <property type="entry name" value="FAD-linked_Oxase-like_C"/>
</dbReference>
<dbReference type="Gene3D" id="3.30.465.10">
    <property type="match status" value="1"/>
</dbReference>
<reference evidence="7" key="1">
    <citation type="journal article" date="2021" name="ISME J.">
        <title>Evolutionary origin and ecological implication of a unique nif island in free-living Bradyrhizobium lineages.</title>
        <authorList>
            <person name="Tao J."/>
        </authorList>
    </citation>
    <scope>NUCLEOTIDE SEQUENCE [LARGE SCALE GENOMIC DNA]</scope>
    <source>
        <strain evidence="7">SZCCT0094</strain>
    </source>
</reference>
<dbReference type="InterPro" id="IPR006094">
    <property type="entry name" value="Oxid_FAD_bind_N"/>
</dbReference>
<accession>A0ABS5GGH3</accession>
<keyword evidence="3" id="KW-0274">FAD</keyword>
<keyword evidence="4" id="KW-0560">Oxidoreductase</keyword>
<evidence type="ECO:0000313" key="6">
    <source>
        <dbReference type="EMBL" id="MBR1140139.1"/>
    </source>
</evidence>
<sequence>MISRRRFLHTAATAAALPLARMPRAQAELRTILNDASRLNPTPVARHVVISRPTTDDLIARLRAELKEAAAAKRPVTAAVARHSMGGQSLPRDGTAVTLDGGPIELDTTAQAYRTAAGNRWWDVIAALDPKGFSPAVMQSNSDFGVGSTFSVNAHGWPVPYGPFGSTVKSIRMLLADGTLVTCSRTENAELFGLAMGGYGLFGIIVDLEVEMVPNLLLEPRFERLPPETFAAQFTRAIDGDGHVKMAYGRMSVSRKAFFDDALLVTFRPAPDAPATLPPAANSGKLTGVANTIYRAQTGWEVAKGLRWFMETRLGPAISDSHYTRNSLMAEPVANLAQKDMHRTDILHEYFVAPERFGEFLTACREIIPKARAEFLNVTLRYVAEDKTPALTIAPVRRIAAVMSFSQMTTPEGEVDMLRTTEALIDRVTAIGGAFYLPYRLHARRDQVEQAYPAAARFVAAKRHYDPGLLFRNAMWDAYFA</sequence>
<organism evidence="6 7">
    <name type="scientific">Bradyrhizobium denitrificans</name>
    <dbReference type="NCBI Taxonomy" id="2734912"/>
    <lineage>
        <taxon>Bacteria</taxon>
        <taxon>Pseudomonadati</taxon>
        <taxon>Pseudomonadota</taxon>
        <taxon>Alphaproteobacteria</taxon>
        <taxon>Hyphomicrobiales</taxon>
        <taxon>Nitrobacteraceae</taxon>
        <taxon>Bradyrhizobium</taxon>
    </lineage>
</organism>
<evidence type="ECO:0000256" key="4">
    <source>
        <dbReference type="ARBA" id="ARBA00023002"/>
    </source>
</evidence>
<protein>
    <submittedName>
        <fullName evidence="6">FAD-binding oxidoreductase</fullName>
    </submittedName>
</protein>
<comment type="caution">
    <text evidence="6">The sequence shown here is derived from an EMBL/GenBank/DDBJ whole genome shotgun (WGS) entry which is preliminary data.</text>
</comment>
<dbReference type="InterPro" id="IPR036318">
    <property type="entry name" value="FAD-bd_PCMH-like_sf"/>
</dbReference>
<dbReference type="SUPFAM" id="SSF55103">
    <property type="entry name" value="FAD-linked oxidases, C-terminal domain"/>
    <property type="match status" value="1"/>
</dbReference>
<dbReference type="EMBL" id="JAFCLK010000037">
    <property type="protein sequence ID" value="MBR1140139.1"/>
    <property type="molecule type" value="Genomic_DNA"/>
</dbReference>
<dbReference type="InterPro" id="IPR006311">
    <property type="entry name" value="TAT_signal"/>
</dbReference>
<dbReference type="PROSITE" id="PS51318">
    <property type="entry name" value="TAT"/>
    <property type="match status" value="1"/>
</dbReference>
<dbReference type="SUPFAM" id="SSF56176">
    <property type="entry name" value="FAD-binding/transporter-associated domain-like"/>
    <property type="match status" value="1"/>
</dbReference>
<evidence type="ECO:0000256" key="1">
    <source>
        <dbReference type="ARBA" id="ARBA00005466"/>
    </source>
</evidence>
<dbReference type="PANTHER" id="PTHR13878:SF53">
    <property type="entry name" value="CYTOKININ DEHYDROGENASE 6"/>
    <property type="match status" value="1"/>
</dbReference>
<name>A0ABS5GGH3_9BRAD</name>
<proteinExistence type="inferred from homology"/>
<comment type="similarity">
    <text evidence="1">Belongs to the oxygen-dependent FAD-linked oxidoreductase family.</text>
</comment>
<feature type="domain" description="FAD-binding PCMH-type" evidence="5">
    <location>
        <begin position="39"/>
        <end position="215"/>
    </location>
</feature>
<dbReference type="PROSITE" id="PS51387">
    <property type="entry name" value="FAD_PCMH"/>
    <property type="match status" value="1"/>
</dbReference>
<dbReference type="InterPro" id="IPR016166">
    <property type="entry name" value="FAD-bd_PCMH"/>
</dbReference>
<evidence type="ECO:0000259" key="5">
    <source>
        <dbReference type="PROSITE" id="PS51387"/>
    </source>
</evidence>
<dbReference type="PANTHER" id="PTHR13878">
    <property type="entry name" value="GULONOLACTONE OXIDASE"/>
    <property type="match status" value="1"/>
</dbReference>
<keyword evidence="2" id="KW-0285">Flavoprotein</keyword>
<dbReference type="InterPro" id="IPR016169">
    <property type="entry name" value="FAD-bd_PCMH_sub2"/>
</dbReference>
<evidence type="ECO:0000256" key="3">
    <source>
        <dbReference type="ARBA" id="ARBA00022827"/>
    </source>
</evidence>
<evidence type="ECO:0000256" key="2">
    <source>
        <dbReference type="ARBA" id="ARBA00022630"/>
    </source>
</evidence>
<keyword evidence="7" id="KW-1185">Reference proteome</keyword>
<dbReference type="Pfam" id="PF01565">
    <property type="entry name" value="FAD_binding_4"/>
    <property type="match status" value="1"/>
</dbReference>
<evidence type="ECO:0000313" key="7">
    <source>
        <dbReference type="Proteomes" id="UP001314635"/>
    </source>
</evidence>
<gene>
    <name evidence="6" type="ORF">JQ619_30715</name>
</gene>
<dbReference type="InterPro" id="IPR050432">
    <property type="entry name" value="FAD-linked_Oxidoreductases_BP"/>
</dbReference>
<dbReference type="Proteomes" id="UP001314635">
    <property type="component" value="Unassembled WGS sequence"/>
</dbReference>
<dbReference type="RefSeq" id="WP_172241353.1">
    <property type="nucleotide sequence ID" value="NZ_JABFDP010000031.1"/>
</dbReference>